<keyword evidence="2" id="KW-1185">Reference proteome</keyword>
<name>A0ABS2GYQ1_9LACO</name>
<evidence type="ECO:0000313" key="2">
    <source>
        <dbReference type="Proteomes" id="UP000785625"/>
    </source>
</evidence>
<organism evidence="1 2">
    <name type="scientific">Limosilactobacillus coleohominis</name>
    <dbReference type="NCBI Taxonomy" id="181675"/>
    <lineage>
        <taxon>Bacteria</taxon>
        <taxon>Bacillati</taxon>
        <taxon>Bacillota</taxon>
        <taxon>Bacilli</taxon>
        <taxon>Lactobacillales</taxon>
        <taxon>Lactobacillaceae</taxon>
        <taxon>Limosilactobacillus</taxon>
    </lineage>
</organism>
<protein>
    <submittedName>
        <fullName evidence="1">TIM barrel protein</fullName>
    </submittedName>
</protein>
<sequence>MKVSINTAVFLDEMNAGHSQYDVLQQLIGKPIDNVEVRGEFFKDESREAELDKISDLAVKNGWGLYYSIPETLFNDGELNSNLDHYIAMAKKYGIRNLKISLGDYGALTSDSLKLINEIPTNDVTISVENEPNAHGEVPRIFNFLDSIDGHLGYTFDSGNWYWIDQDPQAAMDQLQSFITIFHLKNIKDQDTTMLDDGDTDWQKLTNKVPHRVPVFLEYNIPTAQQLDSEIAKVNQLLQSTGD</sequence>
<gene>
    <name evidence="1" type="ORF">H5975_01935</name>
</gene>
<dbReference type="Proteomes" id="UP000785625">
    <property type="component" value="Unassembled WGS sequence"/>
</dbReference>
<dbReference type="RefSeq" id="WP_204784658.1">
    <property type="nucleotide sequence ID" value="NZ_CALVGD010000055.1"/>
</dbReference>
<evidence type="ECO:0000313" key="1">
    <source>
        <dbReference type="EMBL" id="MBM6940258.1"/>
    </source>
</evidence>
<comment type="caution">
    <text evidence="1">The sequence shown here is derived from an EMBL/GenBank/DDBJ whole genome shotgun (WGS) entry which is preliminary data.</text>
</comment>
<dbReference type="Gene3D" id="3.20.20.150">
    <property type="entry name" value="Divalent-metal-dependent TIM barrel enzymes"/>
    <property type="match status" value="1"/>
</dbReference>
<dbReference type="InterPro" id="IPR036237">
    <property type="entry name" value="Xyl_isomerase-like_sf"/>
</dbReference>
<proteinExistence type="predicted"/>
<reference evidence="1 2" key="1">
    <citation type="journal article" date="2021" name="Sci. Rep.">
        <title>The distribution of antibiotic resistance genes in chicken gut microbiota commensals.</title>
        <authorList>
            <person name="Juricova H."/>
            <person name="Matiasovicova J."/>
            <person name="Kubasova T."/>
            <person name="Cejkova D."/>
            <person name="Rychlik I."/>
        </authorList>
    </citation>
    <scope>NUCLEOTIDE SEQUENCE [LARGE SCALE GENOMIC DNA]</scope>
    <source>
        <strain evidence="1 2">An574</strain>
    </source>
</reference>
<dbReference type="SUPFAM" id="SSF51658">
    <property type="entry name" value="Xylose isomerase-like"/>
    <property type="match status" value="1"/>
</dbReference>
<accession>A0ABS2GYQ1</accession>
<dbReference type="EMBL" id="JACJKU010000010">
    <property type="protein sequence ID" value="MBM6940258.1"/>
    <property type="molecule type" value="Genomic_DNA"/>
</dbReference>